<evidence type="ECO:0000256" key="7">
    <source>
        <dbReference type="ARBA" id="ARBA00023136"/>
    </source>
</evidence>
<accession>A0A199NZ37</accession>
<organism evidence="15 16">
    <name type="scientific">Xanthomonas graminis pv. poae</name>
    <dbReference type="NCBI Taxonomy" id="227946"/>
    <lineage>
        <taxon>Bacteria</taxon>
        <taxon>Pseudomonadati</taxon>
        <taxon>Pseudomonadota</taxon>
        <taxon>Gammaproteobacteria</taxon>
        <taxon>Lysobacterales</taxon>
        <taxon>Lysobacteraceae</taxon>
        <taxon>Xanthomonas</taxon>
        <taxon>Xanthomonas translucens group</taxon>
        <taxon>Xanthomonas graminis</taxon>
    </lineage>
</organism>
<keyword evidence="5 10" id="KW-0812">Transmembrane</keyword>
<comment type="subcellular location">
    <subcellularLocation>
        <location evidence="1 10">Cell outer membrane</location>
        <topology evidence="1 10">Multi-pass membrane protein</topology>
    </subcellularLocation>
</comment>
<gene>
    <name evidence="15" type="ORF">A6R73_04505</name>
</gene>
<feature type="domain" description="TonB-dependent receptor plug" evidence="14">
    <location>
        <begin position="67"/>
        <end position="170"/>
    </location>
</feature>
<proteinExistence type="inferred from homology"/>
<dbReference type="InterPro" id="IPR036942">
    <property type="entry name" value="Beta-barrel_TonB_sf"/>
</dbReference>
<dbReference type="GO" id="GO:0015891">
    <property type="term" value="P:siderophore transport"/>
    <property type="evidence" value="ECO:0007669"/>
    <property type="project" value="InterPro"/>
</dbReference>
<sequence length="722" mass="78445">MPPRLPQSLSFVAALLAGLSAGPADADAVLDAASEPAELDTVRVVGRRDSGTYYADATQGSKTELSLRQLPQSVRVLPRQAIDDLGATHLDGTLDYVGGISRQNGFGGLWDNFAVRGLPGNENTGSATLLNGLAGNRGYNAPRDTANIEAIEFLKGPAAALYGSSEPGGTLNIVTKLPQWRPATALELSAASHDAYRVAADSTGPLGDSVAYRLNLAADDRHSFRDFVRTQRRFLAPALTWRLGEATTLDYNGEWLRHRAPLDRGVVAVRGDLRALPRSRFLGEPGDGDVQVENRNHQLLLRHAFSSTWSGLLAASRRDASLRGYSTEPGAVQADARTLWRQRRWRDFASRDSALQAELRGQVRSGTWRHDLLVGMEAYDFVLDQRMLRVRPSASAPYALDLFAPVYGQAPPTPLPFVDTHERQRNLALYLQDAVALNAQWTLLLGLRHDRYRQALEDRRSGGRYAQTPARTTPRIGLSYAPGDQWSWYVNAGRSFRPNNGSDVWYGTGTSTTPAPESGRALELGGKWQARDGRLGGTLALYEIVKDNVLTGDPRNPGNQIAAGRVRSRGAEADVSGQLSAHWRLNASASWNRVQVLRDNTLQIGGSLINVPRLNGSVLAVRETPLPGGGLLGVGGGITHTGARLAEAYTQAQADAGIAPARLPAYTVAKLMAYWRIDERLRVSLDVDNVFDRSYYTSSVAATPWVAVGTARTVNAGVQYRF</sequence>
<evidence type="ECO:0008006" key="17">
    <source>
        <dbReference type="Google" id="ProtNLM"/>
    </source>
</evidence>
<protein>
    <recommendedName>
        <fullName evidence="17">TonB-dependent siderophore receptor</fullName>
    </recommendedName>
</protein>
<dbReference type="NCBIfam" id="TIGR01783">
    <property type="entry name" value="TonB-siderophor"/>
    <property type="match status" value="1"/>
</dbReference>
<evidence type="ECO:0000256" key="2">
    <source>
        <dbReference type="ARBA" id="ARBA00009810"/>
    </source>
</evidence>
<evidence type="ECO:0000259" key="14">
    <source>
        <dbReference type="Pfam" id="PF07715"/>
    </source>
</evidence>
<dbReference type="GO" id="GO:0015344">
    <property type="term" value="F:siderophore uptake transmembrane transporter activity"/>
    <property type="evidence" value="ECO:0007669"/>
    <property type="project" value="TreeGrafter"/>
</dbReference>
<dbReference type="AlphaFoldDB" id="A0A199NZ37"/>
<evidence type="ECO:0000256" key="12">
    <source>
        <dbReference type="SAM" id="SignalP"/>
    </source>
</evidence>
<evidence type="ECO:0000256" key="8">
    <source>
        <dbReference type="ARBA" id="ARBA00023170"/>
    </source>
</evidence>
<comment type="similarity">
    <text evidence="2 10 11">Belongs to the TonB-dependent receptor family.</text>
</comment>
<dbReference type="PANTHER" id="PTHR32552:SF90">
    <property type="entry name" value="METAL-PSEUDOPALINE RECEPTOR CNTO"/>
    <property type="match status" value="1"/>
</dbReference>
<dbReference type="EMBL" id="LWSU01000240">
    <property type="protein sequence ID" value="OAX54202.1"/>
    <property type="molecule type" value="Genomic_DNA"/>
</dbReference>
<dbReference type="Proteomes" id="UP000093858">
    <property type="component" value="Unassembled WGS sequence"/>
</dbReference>
<evidence type="ECO:0000313" key="16">
    <source>
        <dbReference type="Proteomes" id="UP000093858"/>
    </source>
</evidence>
<dbReference type="Pfam" id="PF00593">
    <property type="entry name" value="TonB_dep_Rec_b-barrel"/>
    <property type="match status" value="1"/>
</dbReference>
<dbReference type="PANTHER" id="PTHR32552">
    <property type="entry name" value="FERRICHROME IRON RECEPTOR-RELATED"/>
    <property type="match status" value="1"/>
</dbReference>
<dbReference type="Gene3D" id="2.170.130.10">
    <property type="entry name" value="TonB-dependent receptor, plug domain"/>
    <property type="match status" value="1"/>
</dbReference>
<evidence type="ECO:0000256" key="11">
    <source>
        <dbReference type="RuleBase" id="RU003357"/>
    </source>
</evidence>
<keyword evidence="9 10" id="KW-0998">Cell outer membrane</keyword>
<evidence type="ECO:0000256" key="6">
    <source>
        <dbReference type="ARBA" id="ARBA00023077"/>
    </source>
</evidence>
<keyword evidence="12" id="KW-0732">Signal</keyword>
<dbReference type="Pfam" id="PF07715">
    <property type="entry name" value="Plug"/>
    <property type="match status" value="1"/>
</dbReference>
<dbReference type="GO" id="GO:0038023">
    <property type="term" value="F:signaling receptor activity"/>
    <property type="evidence" value="ECO:0007669"/>
    <property type="project" value="InterPro"/>
</dbReference>
<keyword evidence="3 10" id="KW-0813">Transport</keyword>
<dbReference type="InterPro" id="IPR010105">
    <property type="entry name" value="TonB_sidphr_rcpt"/>
</dbReference>
<keyword evidence="8" id="KW-0675">Receptor</keyword>
<evidence type="ECO:0000259" key="13">
    <source>
        <dbReference type="Pfam" id="PF00593"/>
    </source>
</evidence>
<feature type="signal peptide" evidence="12">
    <location>
        <begin position="1"/>
        <end position="26"/>
    </location>
</feature>
<dbReference type="CDD" id="cd01347">
    <property type="entry name" value="ligand_gated_channel"/>
    <property type="match status" value="1"/>
</dbReference>
<comment type="caution">
    <text evidence="15">The sequence shown here is derived from an EMBL/GenBank/DDBJ whole genome shotgun (WGS) entry which is preliminary data.</text>
</comment>
<evidence type="ECO:0000256" key="4">
    <source>
        <dbReference type="ARBA" id="ARBA00022452"/>
    </source>
</evidence>
<keyword evidence="7 10" id="KW-0472">Membrane</keyword>
<dbReference type="SUPFAM" id="SSF56935">
    <property type="entry name" value="Porins"/>
    <property type="match status" value="1"/>
</dbReference>
<evidence type="ECO:0000313" key="15">
    <source>
        <dbReference type="EMBL" id="OAX54202.1"/>
    </source>
</evidence>
<dbReference type="InterPro" id="IPR039426">
    <property type="entry name" value="TonB-dep_rcpt-like"/>
</dbReference>
<evidence type="ECO:0000256" key="1">
    <source>
        <dbReference type="ARBA" id="ARBA00004571"/>
    </source>
</evidence>
<dbReference type="InterPro" id="IPR012910">
    <property type="entry name" value="Plug_dom"/>
</dbReference>
<feature type="chain" id="PRO_5008282234" description="TonB-dependent siderophore receptor" evidence="12">
    <location>
        <begin position="27"/>
        <end position="722"/>
    </location>
</feature>
<evidence type="ECO:0000256" key="3">
    <source>
        <dbReference type="ARBA" id="ARBA00022448"/>
    </source>
</evidence>
<dbReference type="GO" id="GO:0009279">
    <property type="term" value="C:cell outer membrane"/>
    <property type="evidence" value="ECO:0007669"/>
    <property type="project" value="UniProtKB-SubCell"/>
</dbReference>
<evidence type="ECO:0000256" key="10">
    <source>
        <dbReference type="PROSITE-ProRule" id="PRU01360"/>
    </source>
</evidence>
<evidence type="ECO:0000256" key="9">
    <source>
        <dbReference type="ARBA" id="ARBA00023237"/>
    </source>
</evidence>
<keyword evidence="6 11" id="KW-0798">TonB box</keyword>
<reference evidence="15 16" key="1">
    <citation type="submission" date="2016-04" db="EMBL/GenBank/DDBJ databases">
        <title>Xanthomonas translucens phylogeny.</title>
        <authorList>
            <person name="Langlois P."/>
        </authorList>
    </citation>
    <scope>NUCLEOTIDE SEQUENCE [LARGE SCALE GENOMIC DNA]</scope>
    <source>
        <strain evidence="15 16">B99</strain>
    </source>
</reference>
<dbReference type="Gene3D" id="2.40.170.20">
    <property type="entry name" value="TonB-dependent receptor, beta-barrel domain"/>
    <property type="match status" value="1"/>
</dbReference>
<keyword evidence="4 10" id="KW-1134">Transmembrane beta strand</keyword>
<dbReference type="PROSITE" id="PS52016">
    <property type="entry name" value="TONB_DEPENDENT_REC_3"/>
    <property type="match status" value="1"/>
</dbReference>
<dbReference type="InterPro" id="IPR000531">
    <property type="entry name" value="Beta-barrel_TonB"/>
</dbReference>
<name>A0A199NZ37_9XANT</name>
<dbReference type="InterPro" id="IPR037066">
    <property type="entry name" value="Plug_dom_sf"/>
</dbReference>
<evidence type="ECO:0000256" key="5">
    <source>
        <dbReference type="ARBA" id="ARBA00022692"/>
    </source>
</evidence>
<feature type="domain" description="TonB-dependent receptor-like beta-barrel" evidence="13">
    <location>
        <begin position="240"/>
        <end position="690"/>
    </location>
</feature>
<dbReference type="RefSeq" id="WP_064540992.1">
    <property type="nucleotide sequence ID" value="NZ_LWSU01000240.1"/>
</dbReference>